<protein>
    <recommendedName>
        <fullName evidence="7 8">Peptide chain release factor 1</fullName>
        <shortName evidence="7">RF-1</shortName>
    </recommendedName>
</protein>
<dbReference type="GO" id="GO:0005829">
    <property type="term" value="C:cytosol"/>
    <property type="evidence" value="ECO:0007669"/>
    <property type="project" value="UniProtKB-ARBA"/>
</dbReference>
<comment type="PTM">
    <text evidence="7">Methylated by PrmC. Methylation increases the termination efficiency of RF1.</text>
</comment>
<dbReference type="PANTHER" id="PTHR43804:SF7">
    <property type="entry name" value="LD18447P"/>
    <property type="match status" value="1"/>
</dbReference>
<comment type="function">
    <text evidence="1 7">Peptide chain release factor 1 directs the termination of translation in response to the peptide chain termination codons UAG and UAA.</text>
</comment>
<evidence type="ECO:0000256" key="5">
    <source>
        <dbReference type="ARBA" id="ARBA00022490"/>
    </source>
</evidence>
<dbReference type="InterPro" id="IPR000352">
    <property type="entry name" value="Pep_chain_release_fac_I"/>
</dbReference>
<evidence type="ECO:0000256" key="9">
    <source>
        <dbReference type="SAM" id="Coils"/>
    </source>
</evidence>
<dbReference type="FunFam" id="3.30.70.1660:FF:000004">
    <property type="entry name" value="Peptide chain release factor 1"/>
    <property type="match status" value="1"/>
</dbReference>
<name>A0A7C3GFL8_9BACT</name>
<evidence type="ECO:0000259" key="11">
    <source>
        <dbReference type="PROSITE" id="PS00745"/>
    </source>
</evidence>
<reference evidence="12" key="1">
    <citation type="journal article" date="2020" name="mSystems">
        <title>Genome- and Community-Level Interaction Insights into Carbon Utilization and Element Cycling Functions of Hydrothermarchaeota in Hydrothermal Sediment.</title>
        <authorList>
            <person name="Zhou Z."/>
            <person name="Liu Y."/>
            <person name="Xu W."/>
            <person name="Pan J."/>
            <person name="Luo Z.H."/>
            <person name="Li M."/>
        </authorList>
    </citation>
    <scope>NUCLEOTIDE SEQUENCE [LARGE SCALE GENOMIC DNA]</scope>
    <source>
        <strain evidence="12">HyVt-483</strain>
    </source>
</reference>
<gene>
    <name evidence="7 12" type="primary">prfA</name>
    <name evidence="12" type="ORF">ENJ40_08810</name>
</gene>
<evidence type="ECO:0000256" key="1">
    <source>
        <dbReference type="ARBA" id="ARBA00002986"/>
    </source>
</evidence>
<feature type="modified residue" description="N5-methylglutamine" evidence="7">
    <location>
        <position position="238"/>
    </location>
</feature>
<dbReference type="Proteomes" id="UP000886043">
    <property type="component" value="Unassembled WGS sequence"/>
</dbReference>
<dbReference type="PANTHER" id="PTHR43804">
    <property type="entry name" value="LD18447P"/>
    <property type="match status" value="1"/>
</dbReference>
<dbReference type="FunFam" id="3.30.160.20:FF:000004">
    <property type="entry name" value="Peptide chain release factor 1"/>
    <property type="match status" value="1"/>
</dbReference>
<evidence type="ECO:0000256" key="2">
    <source>
        <dbReference type="ARBA" id="ARBA00004496"/>
    </source>
</evidence>
<evidence type="ECO:0000256" key="4">
    <source>
        <dbReference type="ARBA" id="ARBA00022481"/>
    </source>
</evidence>
<dbReference type="Gene3D" id="3.30.160.20">
    <property type="match status" value="1"/>
</dbReference>
<proteinExistence type="inferred from homology"/>
<sequence>MALSEIYLSRLAEVERRYQELSEKLSDPQIFSDRERYARVAREHAELEPVVEAYREYRRVLKELEENRELLGEGDEELRELAREEIRTLEARLEELEKEIPLLLLPRDPNDEKNVIVEIRAGAGGEEAALFAADLLRMYHRYAERRGWKTEILSANETGLGGFKEVIMRIEARGAYSRLKYESGVHRVQRIPVTESGGRIHTSTVTVAVLPEADEVEVDIRPEDLRIETMRASGHGGQHVNRTESAVRITHLPTGITVYCANERSQHQNRATAMRILRARLYEKALREQEERIQSERRSQVGTGDRSERIRTYNFPQNRVTDHRIGLTLYRLEEVLDGDLDEIIDALITHFRTEALKREEETLLRQAA</sequence>
<keyword evidence="9" id="KW-0175">Coiled coil</keyword>
<dbReference type="PROSITE" id="PS00745">
    <property type="entry name" value="RF_PROK_I"/>
    <property type="match status" value="1"/>
</dbReference>
<evidence type="ECO:0000256" key="3">
    <source>
        <dbReference type="ARBA" id="ARBA00010835"/>
    </source>
</evidence>
<feature type="domain" description="Prokaryotic-type class I peptide chain release factors" evidence="11">
    <location>
        <begin position="231"/>
        <end position="247"/>
    </location>
</feature>
<dbReference type="SMART" id="SM00937">
    <property type="entry name" value="PCRF"/>
    <property type="match status" value="1"/>
</dbReference>
<dbReference type="GO" id="GO:0016149">
    <property type="term" value="F:translation release factor activity, codon specific"/>
    <property type="evidence" value="ECO:0007669"/>
    <property type="project" value="UniProtKB-UniRule"/>
</dbReference>
<organism evidence="12">
    <name type="scientific">Thermosulfurimonas dismutans</name>
    <dbReference type="NCBI Taxonomy" id="999894"/>
    <lineage>
        <taxon>Bacteria</taxon>
        <taxon>Pseudomonadati</taxon>
        <taxon>Thermodesulfobacteriota</taxon>
        <taxon>Thermodesulfobacteria</taxon>
        <taxon>Thermodesulfobacteriales</taxon>
        <taxon>Thermodesulfobacteriaceae</taxon>
        <taxon>Thermosulfurimonas</taxon>
    </lineage>
</organism>
<dbReference type="NCBIfam" id="NF001859">
    <property type="entry name" value="PRK00591.1"/>
    <property type="match status" value="1"/>
</dbReference>
<dbReference type="HAMAP" id="MF_00093">
    <property type="entry name" value="Rel_fac_1"/>
    <property type="match status" value="1"/>
</dbReference>
<evidence type="ECO:0000256" key="8">
    <source>
        <dbReference type="NCBIfam" id="TIGR00019"/>
    </source>
</evidence>
<dbReference type="Pfam" id="PF03462">
    <property type="entry name" value="PCRF"/>
    <property type="match status" value="1"/>
</dbReference>
<dbReference type="InterPro" id="IPR045853">
    <property type="entry name" value="Pep_chain_release_fac_I_sf"/>
</dbReference>
<accession>A0A7C3GFL8</accession>
<evidence type="ECO:0000256" key="10">
    <source>
        <dbReference type="SAM" id="MobiDB-lite"/>
    </source>
</evidence>
<evidence type="ECO:0000313" key="12">
    <source>
        <dbReference type="EMBL" id="HFC98538.1"/>
    </source>
</evidence>
<keyword evidence="4 7" id="KW-0488">Methylation</keyword>
<dbReference type="FunFam" id="3.30.70.1660:FF:000002">
    <property type="entry name" value="Peptide chain release factor 1"/>
    <property type="match status" value="1"/>
</dbReference>
<dbReference type="Pfam" id="PF00472">
    <property type="entry name" value="RF-1"/>
    <property type="match status" value="1"/>
</dbReference>
<dbReference type="Gene3D" id="6.10.140.1950">
    <property type="match status" value="1"/>
</dbReference>
<dbReference type="EMBL" id="DRMH01000117">
    <property type="protein sequence ID" value="HFC98538.1"/>
    <property type="molecule type" value="Genomic_DNA"/>
</dbReference>
<keyword evidence="5 7" id="KW-0963">Cytoplasm</keyword>
<comment type="caution">
    <text evidence="12">The sequence shown here is derived from an EMBL/GenBank/DDBJ whole genome shotgun (WGS) entry which is preliminary data.</text>
</comment>
<dbReference type="InterPro" id="IPR050057">
    <property type="entry name" value="Prokaryotic/Mito_RF"/>
</dbReference>
<feature type="coiled-coil region" evidence="9">
    <location>
        <begin position="54"/>
        <end position="99"/>
    </location>
</feature>
<dbReference type="AlphaFoldDB" id="A0A7C3GFL8"/>
<feature type="region of interest" description="Disordered" evidence="10">
    <location>
        <begin position="289"/>
        <end position="310"/>
    </location>
</feature>
<comment type="similarity">
    <text evidence="3 7">Belongs to the prokaryotic/mitochondrial release factor family.</text>
</comment>
<dbReference type="InterPro" id="IPR005139">
    <property type="entry name" value="PCRF"/>
</dbReference>
<keyword evidence="6 7" id="KW-0648">Protein biosynthesis</keyword>
<evidence type="ECO:0000256" key="6">
    <source>
        <dbReference type="ARBA" id="ARBA00022917"/>
    </source>
</evidence>
<dbReference type="NCBIfam" id="TIGR00019">
    <property type="entry name" value="prfA"/>
    <property type="match status" value="1"/>
</dbReference>
<dbReference type="Gene3D" id="3.30.70.1660">
    <property type="match status" value="2"/>
</dbReference>
<dbReference type="SUPFAM" id="SSF75620">
    <property type="entry name" value="Release factor"/>
    <property type="match status" value="1"/>
</dbReference>
<evidence type="ECO:0000256" key="7">
    <source>
        <dbReference type="HAMAP-Rule" id="MF_00093"/>
    </source>
</evidence>
<comment type="subcellular location">
    <subcellularLocation>
        <location evidence="2 7">Cytoplasm</location>
    </subcellularLocation>
</comment>
<dbReference type="InterPro" id="IPR004373">
    <property type="entry name" value="RF-1"/>
</dbReference>